<reference evidence="2" key="1">
    <citation type="journal article" date="2020" name="Phytopathology">
        <title>Genome sequence of the chestnut blight fungus Cryphonectria parasitica EP155: A fundamental resource for an archetypical invasive plant pathogen.</title>
        <authorList>
            <person name="Crouch J.A."/>
            <person name="Dawe A."/>
            <person name="Aerts A."/>
            <person name="Barry K."/>
            <person name="Churchill A.C.L."/>
            <person name="Grimwood J."/>
            <person name="Hillman B."/>
            <person name="Milgroom M.G."/>
            <person name="Pangilinan J."/>
            <person name="Smith M."/>
            <person name="Salamov A."/>
            <person name="Schmutz J."/>
            <person name="Yadav J."/>
            <person name="Grigoriev I.V."/>
            <person name="Nuss D."/>
        </authorList>
    </citation>
    <scope>NUCLEOTIDE SEQUENCE</scope>
    <source>
        <strain evidence="2">EP155</strain>
    </source>
</reference>
<feature type="domain" description="Cellobiose dehydrogenase-like cytochrome" evidence="1">
    <location>
        <begin position="6"/>
        <end position="167"/>
    </location>
</feature>
<evidence type="ECO:0000313" key="2">
    <source>
        <dbReference type="EMBL" id="KAF3766935.1"/>
    </source>
</evidence>
<dbReference type="CDD" id="cd09630">
    <property type="entry name" value="CDH_like_cytochrome"/>
    <property type="match status" value="1"/>
</dbReference>
<accession>A0A9P4Y6D2</accession>
<keyword evidence="3" id="KW-1185">Reference proteome</keyword>
<evidence type="ECO:0000313" key="3">
    <source>
        <dbReference type="Proteomes" id="UP000803844"/>
    </source>
</evidence>
<dbReference type="GeneID" id="63836207"/>
<feature type="non-terminal residue" evidence="2">
    <location>
        <position position="1"/>
    </location>
</feature>
<dbReference type="SUPFAM" id="SSF49344">
    <property type="entry name" value="CBD9-like"/>
    <property type="match status" value="1"/>
</dbReference>
<dbReference type="Pfam" id="PF16010">
    <property type="entry name" value="CDH-cyt"/>
    <property type="match status" value="1"/>
</dbReference>
<dbReference type="PANTHER" id="PTHR47190">
    <property type="entry name" value="DEHYDROGENASE, PUTATIVE-RELATED"/>
    <property type="match status" value="1"/>
</dbReference>
<sequence>PSASTYTDAETNITFLGYETTTGFKFGMALPASPTTDLIVQIISPLKNGGGWGGIDFGSEMTGYLMIAAWPDTTKTDTVLISPRIATGYEVSNGANVYTASNITITQIPSGTFVNGTHVAATFVCAGCIVADSFKSDVSTGSATFSYAYALTAVPNPDEVDTQLSDH</sequence>
<dbReference type="RefSeq" id="XP_040777896.1">
    <property type="nucleotide sequence ID" value="XM_040919078.1"/>
</dbReference>
<feature type="non-terminal residue" evidence="2">
    <location>
        <position position="167"/>
    </location>
</feature>
<dbReference type="AlphaFoldDB" id="A0A9P4Y6D2"/>
<dbReference type="InterPro" id="IPR015920">
    <property type="entry name" value="Cellobiose_DH-like_cyt"/>
</dbReference>
<dbReference type="OrthoDB" id="413885at2759"/>
<gene>
    <name evidence="2" type="ORF">M406DRAFT_29332</name>
</gene>
<dbReference type="Gene3D" id="2.60.40.1210">
    <property type="entry name" value="Cellobiose dehydrogenase, cytochrome domain"/>
    <property type="match status" value="1"/>
</dbReference>
<protein>
    <recommendedName>
        <fullName evidence="1">Cellobiose dehydrogenase-like cytochrome domain-containing protein</fullName>
    </recommendedName>
</protein>
<name>A0A9P4Y6D2_CRYP1</name>
<proteinExistence type="predicted"/>
<dbReference type="InterPro" id="IPR053208">
    <property type="entry name" value="GMC_Oxidoreductase_CD"/>
</dbReference>
<dbReference type="Proteomes" id="UP000803844">
    <property type="component" value="Unassembled WGS sequence"/>
</dbReference>
<comment type="caution">
    <text evidence="2">The sequence shown here is derived from an EMBL/GenBank/DDBJ whole genome shotgun (WGS) entry which is preliminary data.</text>
</comment>
<evidence type="ECO:0000259" key="1">
    <source>
        <dbReference type="Pfam" id="PF16010"/>
    </source>
</evidence>
<dbReference type="PANTHER" id="PTHR47190:SF4">
    <property type="entry name" value="DEHYDROGENASE, PUTATIVE-RELATED"/>
    <property type="match status" value="1"/>
</dbReference>
<dbReference type="EMBL" id="MU032346">
    <property type="protein sequence ID" value="KAF3766935.1"/>
    <property type="molecule type" value="Genomic_DNA"/>
</dbReference>
<organism evidence="2 3">
    <name type="scientific">Cryphonectria parasitica (strain ATCC 38755 / EP155)</name>
    <dbReference type="NCBI Taxonomy" id="660469"/>
    <lineage>
        <taxon>Eukaryota</taxon>
        <taxon>Fungi</taxon>
        <taxon>Dikarya</taxon>
        <taxon>Ascomycota</taxon>
        <taxon>Pezizomycotina</taxon>
        <taxon>Sordariomycetes</taxon>
        <taxon>Sordariomycetidae</taxon>
        <taxon>Diaporthales</taxon>
        <taxon>Cryphonectriaceae</taxon>
        <taxon>Cryphonectria-Endothia species complex</taxon>
        <taxon>Cryphonectria</taxon>
    </lineage>
</organism>